<sequence>MDKVYQNTAFRGKTLSGSQLGGGWCQSFPQPGKFRTSVIDHGSIMFGYFSAACLYITVSHVLSLLGQRCGPFWYLHKTEGCCPMCDPGFSVSKNCTRVTATICSPCLAGKTFMNEPNGLSECLTCKSCDSGQGLMIKDKCTVTSDTVCNLHPGYYCVSYSGEGECIFGEKHQKCGPGQHVKTPGTKSANTVCEECPDGFYSTVGKNCTKWTNCAITGEEENEKGSTTKDVTCWRRSRARIGLVFPFVFIFFTLIACTLWWYLQTCRVYSRNPNNTPCPTPIPSVLQKITSESPECVCDFREINCVCRTCTNHDQE</sequence>
<dbReference type="Ensembl" id="ENSDCDT00010019766.1">
    <property type="protein sequence ID" value="ENSDCDP00010018683.1"/>
    <property type="gene ID" value="ENSDCDG00010008458.1"/>
</dbReference>
<evidence type="ECO:0000256" key="2">
    <source>
        <dbReference type="SAM" id="Phobius"/>
    </source>
</evidence>
<dbReference type="RefSeq" id="XP_028850441.1">
    <property type="nucleotide sequence ID" value="XM_028994608.1"/>
</dbReference>
<comment type="caution">
    <text evidence="1">Lacks conserved residue(s) required for the propagation of feature annotation.</text>
</comment>
<organism evidence="4 5">
    <name type="scientific">Denticeps clupeoides</name>
    <name type="common">denticle herring</name>
    <dbReference type="NCBI Taxonomy" id="299321"/>
    <lineage>
        <taxon>Eukaryota</taxon>
        <taxon>Metazoa</taxon>
        <taxon>Chordata</taxon>
        <taxon>Craniata</taxon>
        <taxon>Vertebrata</taxon>
        <taxon>Euteleostomi</taxon>
        <taxon>Actinopterygii</taxon>
        <taxon>Neopterygii</taxon>
        <taxon>Teleostei</taxon>
        <taxon>Clupei</taxon>
        <taxon>Clupeiformes</taxon>
        <taxon>Denticipitoidei</taxon>
        <taxon>Denticipitidae</taxon>
        <taxon>Denticeps</taxon>
    </lineage>
</organism>
<dbReference type="PROSITE" id="PS00652">
    <property type="entry name" value="TNFR_NGFR_1"/>
    <property type="match status" value="1"/>
</dbReference>
<name>A0AAY4BCK5_9TELE</name>
<keyword evidence="2" id="KW-0472">Membrane</keyword>
<keyword evidence="2" id="KW-0812">Transmembrane</keyword>
<dbReference type="PANTHER" id="PTHR46838:SF1">
    <property type="entry name" value="TUMOR NECROSIS FACTOR RECEPTOR SUPERFAMILY MEMBER 14"/>
    <property type="match status" value="1"/>
</dbReference>
<feature type="domain" description="TNFR-Cys" evidence="3">
    <location>
        <begin position="105"/>
        <end position="148"/>
    </location>
</feature>
<reference evidence="4" key="2">
    <citation type="submission" date="2025-08" db="UniProtKB">
        <authorList>
            <consortium name="Ensembl"/>
        </authorList>
    </citation>
    <scope>IDENTIFICATION</scope>
</reference>
<dbReference type="SMART" id="SM00208">
    <property type="entry name" value="TNFR"/>
    <property type="match status" value="4"/>
</dbReference>
<feature type="transmembrane region" description="Helical" evidence="2">
    <location>
        <begin position="44"/>
        <end position="65"/>
    </location>
</feature>
<keyword evidence="2" id="KW-1133">Transmembrane helix</keyword>
<dbReference type="GO" id="GO:0009897">
    <property type="term" value="C:external side of plasma membrane"/>
    <property type="evidence" value="ECO:0007669"/>
    <property type="project" value="TreeGrafter"/>
</dbReference>
<evidence type="ECO:0000313" key="4">
    <source>
        <dbReference type="Ensembl" id="ENSDCDP00010018683.1"/>
    </source>
</evidence>
<dbReference type="GO" id="GO:0002720">
    <property type="term" value="P:positive regulation of cytokine production involved in immune response"/>
    <property type="evidence" value="ECO:0007669"/>
    <property type="project" value="TreeGrafter"/>
</dbReference>
<accession>A0AAY4BCK5</accession>
<reference evidence="4" key="3">
    <citation type="submission" date="2025-09" db="UniProtKB">
        <authorList>
            <consortium name="Ensembl"/>
        </authorList>
    </citation>
    <scope>IDENTIFICATION</scope>
</reference>
<proteinExistence type="predicted"/>
<gene>
    <name evidence="4" type="primary">LOC114798699</name>
</gene>
<reference evidence="4 5" key="1">
    <citation type="submission" date="2020-06" db="EMBL/GenBank/DDBJ databases">
        <authorList>
            <consortium name="Wellcome Sanger Institute Data Sharing"/>
        </authorList>
    </citation>
    <scope>NUCLEOTIDE SEQUENCE [LARGE SCALE GENOMIC DNA]</scope>
</reference>
<dbReference type="GO" id="GO:0050830">
    <property type="term" value="P:defense response to Gram-positive bacterium"/>
    <property type="evidence" value="ECO:0007669"/>
    <property type="project" value="TreeGrafter"/>
</dbReference>
<dbReference type="PANTHER" id="PTHR46838">
    <property type="entry name" value="TUMOR NECROSIS FACTOR RECEPTOR SUPERFAMILY MEMBER 14"/>
    <property type="match status" value="1"/>
</dbReference>
<feature type="transmembrane region" description="Helical" evidence="2">
    <location>
        <begin position="242"/>
        <end position="262"/>
    </location>
</feature>
<dbReference type="AlphaFoldDB" id="A0AAY4BCK5"/>
<dbReference type="Gene3D" id="2.10.50.10">
    <property type="entry name" value="Tumor Necrosis Factor Receptor, subunit A, domain 2"/>
    <property type="match status" value="3"/>
</dbReference>
<dbReference type="InterPro" id="IPR001368">
    <property type="entry name" value="TNFR/NGFR_Cys_rich_reg"/>
</dbReference>
<dbReference type="SUPFAM" id="SSF57586">
    <property type="entry name" value="TNF receptor-like"/>
    <property type="match status" value="3"/>
</dbReference>
<dbReference type="Pfam" id="PF00020">
    <property type="entry name" value="TNFR_c6"/>
    <property type="match status" value="2"/>
</dbReference>
<protein>
    <recommendedName>
        <fullName evidence="3">TNFR-Cys domain-containing protein</fullName>
    </recommendedName>
</protein>
<keyword evidence="5" id="KW-1185">Reference proteome</keyword>
<dbReference type="GeneTree" id="ENSGT00950000183126"/>
<feature type="repeat" description="TNFR-Cys" evidence="1">
    <location>
        <begin position="105"/>
        <end position="148"/>
    </location>
</feature>
<evidence type="ECO:0000313" key="5">
    <source>
        <dbReference type="Proteomes" id="UP000694580"/>
    </source>
</evidence>
<dbReference type="GO" id="GO:2000406">
    <property type="term" value="P:positive regulation of T cell migration"/>
    <property type="evidence" value="ECO:0007669"/>
    <property type="project" value="TreeGrafter"/>
</dbReference>
<dbReference type="GeneID" id="114798699"/>
<dbReference type="Proteomes" id="UP000694580">
    <property type="component" value="Chromosome 10"/>
</dbReference>
<evidence type="ECO:0000256" key="1">
    <source>
        <dbReference type="PROSITE-ProRule" id="PRU00206"/>
    </source>
</evidence>
<dbReference type="GO" id="GO:0046642">
    <property type="term" value="P:negative regulation of alpha-beta T cell proliferation"/>
    <property type="evidence" value="ECO:0007669"/>
    <property type="project" value="TreeGrafter"/>
</dbReference>
<evidence type="ECO:0000259" key="3">
    <source>
        <dbReference type="PROSITE" id="PS50050"/>
    </source>
</evidence>
<dbReference type="GO" id="GO:0050829">
    <property type="term" value="P:defense response to Gram-negative bacterium"/>
    <property type="evidence" value="ECO:0007669"/>
    <property type="project" value="TreeGrafter"/>
</dbReference>
<dbReference type="PROSITE" id="PS50050">
    <property type="entry name" value="TNFR_NGFR_2"/>
    <property type="match status" value="1"/>
</dbReference>